<gene>
    <name evidence="3" type="ORF">DIATSA_LOCUS13657</name>
</gene>
<accession>A0A9N9RHJ7</accession>
<dbReference type="Proteomes" id="UP001153714">
    <property type="component" value="Chromosome 9"/>
</dbReference>
<reference evidence="3" key="2">
    <citation type="submission" date="2022-10" db="EMBL/GenBank/DDBJ databases">
        <authorList>
            <consortium name="ENA_rothamsted_submissions"/>
            <consortium name="culmorum"/>
            <person name="King R."/>
        </authorList>
    </citation>
    <scope>NUCLEOTIDE SEQUENCE</scope>
</reference>
<dbReference type="AlphaFoldDB" id="A0A9N9RHJ7"/>
<feature type="compositionally biased region" description="Basic and acidic residues" evidence="2">
    <location>
        <begin position="104"/>
        <end position="113"/>
    </location>
</feature>
<evidence type="ECO:0000256" key="2">
    <source>
        <dbReference type="SAM" id="MobiDB-lite"/>
    </source>
</evidence>
<feature type="region of interest" description="Disordered" evidence="2">
    <location>
        <begin position="71"/>
        <end position="141"/>
    </location>
</feature>
<protein>
    <submittedName>
        <fullName evidence="3">Uncharacterized protein</fullName>
    </submittedName>
</protein>
<feature type="compositionally biased region" description="Polar residues" evidence="2">
    <location>
        <begin position="115"/>
        <end position="131"/>
    </location>
</feature>
<keyword evidence="4" id="KW-1185">Reference proteome</keyword>
<sequence>MESVDNTILDTTMRSIHNTSSLDGSTCTNLMEQIENLNLKLTSANQEIENLKMENMTLKTKVEECYRLLKNPLPEHSQDNNQISREMERQKETTAPETPSMTSDRNHDDDRCVETTCSLQPKASVVNGSSFSKKKHNQDST</sequence>
<feature type="coiled-coil region" evidence="1">
    <location>
        <begin position="27"/>
        <end position="61"/>
    </location>
</feature>
<keyword evidence="1" id="KW-0175">Coiled coil</keyword>
<name>A0A9N9RHJ7_9NEOP</name>
<evidence type="ECO:0000256" key="1">
    <source>
        <dbReference type="SAM" id="Coils"/>
    </source>
</evidence>
<feature type="compositionally biased region" description="Basic and acidic residues" evidence="2">
    <location>
        <begin position="85"/>
        <end position="94"/>
    </location>
</feature>
<organism evidence="3 4">
    <name type="scientific">Diatraea saccharalis</name>
    <name type="common">sugarcane borer</name>
    <dbReference type="NCBI Taxonomy" id="40085"/>
    <lineage>
        <taxon>Eukaryota</taxon>
        <taxon>Metazoa</taxon>
        <taxon>Ecdysozoa</taxon>
        <taxon>Arthropoda</taxon>
        <taxon>Hexapoda</taxon>
        <taxon>Insecta</taxon>
        <taxon>Pterygota</taxon>
        <taxon>Neoptera</taxon>
        <taxon>Endopterygota</taxon>
        <taxon>Lepidoptera</taxon>
        <taxon>Glossata</taxon>
        <taxon>Ditrysia</taxon>
        <taxon>Pyraloidea</taxon>
        <taxon>Crambidae</taxon>
        <taxon>Crambinae</taxon>
        <taxon>Diatraea</taxon>
    </lineage>
</organism>
<feature type="compositionally biased region" description="Basic residues" evidence="2">
    <location>
        <begin position="132"/>
        <end position="141"/>
    </location>
</feature>
<dbReference type="EMBL" id="OU893340">
    <property type="protein sequence ID" value="CAG9796464.1"/>
    <property type="molecule type" value="Genomic_DNA"/>
</dbReference>
<dbReference type="OrthoDB" id="7490061at2759"/>
<reference evidence="3" key="1">
    <citation type="submission" date="2021-12" db="EMBL/GenBank/DDBJ databases">
        <authorList>
            <person name="King R."/>
        </authorList>
    </citation>
    <scope>NUCLEOTIDE SEQUENCE</scope>
</reference>
<proteinExistence type="predicted"/>
<evidence type="ECO:0000313" key="3">
    <source>
        <dbReference type="EMBL" id="CAG9796464.1"/>
    </source>
</evidence>
<evidence type="ECO:0000313" key="4">
    <source>
        <dbReference type="Proteomes" id="UP001153714"/>
    </source>
</evidence>